<accession>K2GD18</accession>
<protein>
    <submittedName>
        <fullName evidence="1">Uncharacterized protein</fullName>
    </submittedName>
</protein>
<dbReference type="EMBL" id="AMFJ01000373">
    <property type="protein sequence ID" value="EKE28114.1"/>
    <property type="molecule type" value="Genomic_DNA"/>
</dbReference>
<gene>
    <name evidence="1" type="ORF">ACD_3C00099G0003</name>
</gene>
<reference evidence="1" key="1">
    <citation type="journal article" date="2012" name="Science">
        <title>Fermentation, hydrogen, and sulfur metabolism in multiple uncultivated bacterial phyla.</title>
        <authorList>
            <person name="Wrighton K.C."/>
            <person name="Thomas B.C."/>
            <person name="Sharon I."/>
            <person name="Miller C.S."/>
            <person name="Castelle C.J."/>
            <person name="VerBerkmoes N.C."/>
            <person name="Wilkins M.J."/>
            <person name="Hettich R.L."/>
            <person name="Lipton M.S."/>
            <person name="Williams K.H."/>
            <person name="Long P.E."/>
            <person name="Banfield J.F."/>
        </authorList>
    </citation>
    <scope>NUCLEOTIDE SEQUENCE [LARGE SCALE GENOMIC DNA]</scope>
</reference>
<organism evidence="1">
    <name type="scientific">uncultured bacterium</name>
    <name type="common">gcode 4</name>
    <dbReference type="NCBI Taxonomy" id="1234023"/>
    <lineage>
        <taxon>Bacteria</taxon>
        <taxon>environmental samples</taxon>
    </lineage>
</organism>
<sequence length="247" mass="29835">MSEALDNHTWNLQEQEALYRNGSSEQYKQDYWNRMFCANWWRSETDDFPINLSEYRSKISPLEPNFDRFIPWIMLALGNLGFSWTVDDIFILDNDAKKFLDGRLVENLWDLYYNTLADFLEELCNVTWIEKLKKASEKIRTAWKISEPYIDKTNPPKKHENAEIEVWFSWWITAVAERIWNMDKIWLWNFLLALSQKIWNDWEKDNNRPSLWKDWVVSETRKRTQLATALFEASSILKEEWKILTNS</sequence>
<name>K2GD18_9BACT</name>
<dbReference type="AlphaFoldDB" id="K2GD18"/>
<evidence type="ECO:0000313" key="1">
    <source>
        <dbReference type="EMBL" id="EKE28114.1"/>
    </source>
</evidence>
<comment type="caution">
    <text evidence="1">The sequence shown here is derived from an EMBL/GenBank/DDBJ whole genome shotgun (WGS) entry which is preliminary data.</text>
</comment>
<proteinExistence type="predicted"/>